<keyword evidence="1" id="KW-1133">Transmembrane helix</keyword>
<feature type="transmembrane region" description="Helical" evidence="1">
    <location>
        <begin position="70"/>
        <end position="90"/>
    </location>
</feature>
<keyword evidence="1" id="KW-0472">Membrane</keyword>
<dbReference type="EMBL" id="MOPA01000004">
    <property type="protein sequence ID" value="KAK1542709.1"/>
    <property type="molecule type" value="Genomic_DNA"/>
</dbReference>
<proteinExistence type="predicted"/>
<evidence type="ECO:0000313" key="3">
    <source>
        <dbReference type="Proteomes" id="UP001241169"/>
    </source>
</evidence>
<keyword evidence="3" id="KW-1185">Reference proteome</keyword>
<dbReference type="RefSeq" id="XP_060351836.1">
    <property type="nucleotide sequence ID" value="XM_060490370.1"/>
</dbReference>
<gene>
    <name evidence="2" type="ORF">CPAR01_06096</name>
</gene>
<reference evidence="2 3" key="1">
    <citation type="submission" date="2016-10" db="EMBL/GenBank/DDBJ databases">
        <title>The genome sequence of Colletotrichum fioriniae PJ7.</title>
        <authorList>
            <person name="Baroncelli R."/>
        </authorList>
    </citation>
    <scope>NUCLEOTIDE SEQUENCE [LARGE SCALE GENOMIC DNA]</scope>
    <source>
        <strain evidence="2 3">IMI 384185</strain>
    </source>
</reference>
<keyword evidence="1" id="KW-0812">Transmembrane</keyword>
<dbReference type="Proteomes" id="UP001241169">
    <property type="component" value="Unassembled WGS sequence"/>
</dbReference>
<accession>A0ABQ9STZ6</accession>
<evidence type="ECO:0000313" key="2">
    <source>
        <dbReference type="EMBL" id="KAK1542709.1"/>
    </source>
</evidence>
<name>A0ABQ9STZ6_9PEZI</name>
<dbReference type="GeneID" id="85374269"/>
<comment type="caution">
    <text evidence="2">The sequence shown here is derived from an EMBL/GenBank/DDBJ whole genome shotgun (WGS) entry which is preliminary data.</text>
</comment>
<organism evidence="2 3">
    <name type="scientific">Colletotrichum paranaense</name>
    <dbReference type="NCBI Taxonomy" id="1914294"/>
    <lineage>
        <taxon>Eukaryota</taxon>
        <taxon>Fungi</taxon>
        <taxon>Dikarya</taxon>
        <taxon>Ascomycota</taxon>
        <taxon>Pezizomycotina</taxon>
        <taxon>Sordariomycetes</taxon>
        <taxon>Hypocreomycetidae</taxon>
        <taxon>Glomerellales</taxon>
        <taxon>Glomerellaceae</taxon>
        <taxon>Colletotrichum</taxon>
        <taxon>Colletotrichum acutatum species complex</taxon>
    </lineage>
</organism>
<protein>
    <submittedName>
        <fullName evidence="2">Uncharacterized protein</fullName>
    </submittedName>
</protein>
<evidence type="ECO:0000256" key="1">
    <source>
        <dbReference type="SAM" id="Phobius"/>
    </source>
</evidence>
<sequence length="166" mass="18341">MGRLCPFRESRWKTTDTQMEGMWNNSIKGRQQGSFLGLPSGPRSSRHFALIPSSIDSIGLAEKMKQTRPVTVIVIVVPAILFTCLAPWPFPPFHPINIQSLDALVAHPQLTPSSVPSRAPFHPLVVPSVHLLSTDVGRWRWRRSDCLTLLMGALNAVCTTHANGVI</sequence>